<reference evidence="3" key="1">
    <citation type="journal article" date="2021" name="PeerJ">
        <title>Extensive microbial diversity within the chicken gut microbiome revealed by metagenomics and culture.</title>
        <authorList>
            <person name="Gilroy R."/>
            <person name="Ravi A."/>
            <person name="Getino M."/>
            <person name="Pursley I."/>
            <person name="Horton D.L."/>
            <person name="Alikhan N.F."/>
            <person name="Baker D."/>
            <person name="Gharbi K."/>
            <person name="Hall N."/>
            <person name="Watson M."/>
            <person name="Adriaenssens E.M."/>
            <person name="Foster-Nyarko E."/>
            <person name="Jarju S."/>
            <person name="Secka A."/>
            <person name="Antonio M."/>
            <person name="Oren A."/>
            <person name="Chaudhuri R.R."/>
            <person name="La Ragione R."/>
            <person name="Hildebrand F."/>
            <person name="Pallen M.J."/>
        </authorList>
    </citation>
    <scope>NUCLEOTIDE SEQUENCE</scope>
    <source>
        <strain evidence="3">ChiBcec15-3976</strain>
    </source>
</reference>
<gene>
    <name evidence="3" type="ORF">H9910_01805</name>
</gene>
<evidence type="ECO:0000256" key="1">
    <source>
        <dbReference type="SAM" id="SignalP"/>
    </source>
</evidence>
<evidence type="ECO:0000313" key="3">
    <source>
        <dbReference type="EMBL" id="HJD41733.1"/>
    </source>
</evidence>
<name>A0A9D2U7P1_9FIRM</name>
<feature type="chain" id="PRO_5038824444" evidence="1">
    <location>
        <begin position="23"/>
        <end position="314"/>
    </location>
</feature>
<dbReference type="EMBL" id="DWUU01000015">
    <property type="protein sequence ID" value="HJD41733.1"/>
    <property type="molecule type" value="Genomic_DNA"/>
</dbReference>
<proteinExistence type="predicted"/>
<evidence type="ECO:0000313" key="4">
    <source>
        <dbReference type="Proteomes" id="UP000823909"/>
    </source>
</evidence>
<sequence>MDKRIRIFALALAVLVSVAALSACGRSDPENDEDYESFIYCLNADSTGLVKEECEIPDGEPEEQAGQVLKLLGEQSDDLEYIRPIPEDVEVIGFALTGSILEVNFSSTYLDIERIQEKLIRAAVVQSLVRIEGINAVRFMIGGEPFKDSSGAETGLMNEDDFVGNTSSSPSSYQTDMLTLYFANADGNRLVEQKTTVRYSSNVSKDKLIVEKLMQGPAGSSAGPTINPNANLLSVTTKDDICYVNFDSTFLDGEYDILPELTIYSIVNSLIEGTEARQVQITINGESNAEYMDTVDLSQPLSENRDLLAVRDDE</sequence>
<feature type="domain" description="GerMN" evidence="2">
    <location>
        <begin position="65"/>
        <end position="150"/>
    </location>
</feature>
<accession>A0A9D2U7P1</accession>
<dbReference type="SMART" id="SM00909">
    <property type="entry name" value="Germane"/>
    <property type="match status" value="2"/>
</dbReference>
<comment type="caution">
    <text evidence="3">The sequence shown here is derived from an EMBL/GenBank/DDBJ whole genome shotgun (WGS) entry which is preliminary data.</text>
</comment>
<keyword evidence="1" id="KW-0732">Signal</keyword>
<dbReference type="InterPro" id="IPR019606">
    <property type="entry name" value="GerMN"/>
</dbReference>
<evidence type="ECO:0000259" key="2">
    <source>
        <dbReference type="SMART" id="SM00909"/>
    </source>
</evidence>
<reference evidence="3" key="2">
    <citation type="submission" date="2021-04" db="EMBL/GenBank/DDBJ databases">
        <authorList>
            <person name="Gilroy R."/>
        </authorList>
    </citation>
    <scope>NUCLEOTIDE SEQUENCE</scope>
    <source>
        <strain evidence="3">ChiBcec15-3976</strain>
    </source>
</reference>
<feature type="domain" description="GerMN" evidence="2">
    <location>
        <begin position="206"/>
        <end position="292"/>
    </location>
</feature>
<dbReference type="PROSITE" id="PS51257">
    <property type="entry name" value="PROKAR_LIPOPROTEIN"/>
    <property type="match status" value="1"/>
</dbReference>
<protein>
    <submittedName>
        <fullName evidence="3">GerMN domain-containing protein</fullName>
    </submittedName>
</protein>
<dbReference type="AlphaFoldDB" id="A0A9D2U7P1"/>
<organism evidence="3 4">
    <name type="scientific">Candidatus Mediterraneibacter quadrami</name>
    <dbReference type="NCBI Taxonomy" id="2838684"/>
    <lineage>
        <taxon>Bacteria</taxon>
        <taxon>Bacillati</taxon>
        <taxon>Bacillota</taxon>
        <taxon>Clostridia</taxon>
        <taxon>Lachnospirales</taxon>
        <taxon>Lachnospiraceae</taxon>
        <taxon>Mediterraneibacter</taxon>
    </lineage>
</organism>
<dbReference type="Pfam" id="PF10646">
    <property type="entry name" value="Germane"/>
    <property type="match status" value="2"/>
</dbReference>
<feature type="signal peptide" evidence="1">
    <location>
        <begin position="1"/>
        <end position="22"/>
    </location>
</feature>
<dbReference type="Proteomes" id="UP000823909">
    <property type="component" value="Unassembled WGS sequence"/>
</dbReference>